<proteinExistence type="predicted"/>
<dbReference type="RefSeq" id="WP_244645055.1">
    <property type="nucleotide sequence ID" value="NZ_BMMF01000001.1"/>
</dbReference>
<dbReference type="EMBL" id="BMMF01000001">
    <property type="protein sequence ID" value="GGK20960.1"/>
    <property type="molecule type" value="Genomic_DNA"/>
</dbReference>
<organism evidence="1 2">
    <name type="scientific">Salinarimonas ramus</name>
    <dbReference type="NCBI Taxonomy" id="690164"/>
    <lineage>
        <taxon>Bacteria</taxon>
        <taxon>Pseudomonadati</taxon>
        <taxon>Pseudomonadota</taxon>
        <taxon>Alphaproteobacteria</taxon>
        <taxon>Hyphomicrobiales</taxon>
        <taxon>Salinarimonadaceae</taxon>
        <taxon>Salinarimonas</taxon>
    </lineage>
</organism>
<evidence type="ECO:0000313" key="1">
    <source>
        <dbReference type="EMBL" id="GGK20960.1"/>
    </source>
</evidence>
<sequence length="68" mass="7315">MRYKAIALTTVCPVCRVSRNEAVDHADLKRLVVASNRTVILNRRAAVATALATSLGPIRLGLDVVSRA</sequence>
<protein>
    <submittedName>
        <fullName evidence="1">Uncharacterized protein</fullName>
    </submittedName>
</protein>
<name>A0A917V1N0_9HYPH</name>
<dbReference type="Proteomes" id="UP000600449">
    <property type="component" value="Unassembled WGS sequence"/>
</dbReference>
<dbReference type="AlphaFoldDB" id="A0A917V1N0"/>
<accession>A0A917V1N0</accession>
<reference evidence="1 2" key="1">
    <citation type="journal article" date="2014" name="Int. J. Syst. Evol. Microbiol.">
        <title>Complete genome sequence of Corynebacterium casei LMG S-19264T (=DSM 44701T), isolated from a smear-ripened cheese.</title>
        <authorList>
            <consortium name="US DOE Joint Genome Institute (JGI-PGF)"/>
            <person name="Walter F."/>
            <person name="Albersmeier A."/>
            <person name="Kalinowski J."/>
            <person name="Ruckert C."/>
        </authorList>
    </citation>
    <scope>NUCLEOTIDE SEQUENCE [LARGE SCALE GENOMIC DNA]</scope>
    <source>
        <strain evidence="1 2">CGMCC 1.9161</strain>
    </source>
</reference>
<comment type="caution">
    <text evidence="1">The sequence shown here is derived from an EMBL/GenBank/DDBJ whole genome shotgun (WGS) entry which is preliminary data.</text>
</comment>
<evidence type="ECO:0000313" key="2">
    <source>
        <dbReference type="Proteomes" id="UP000600449"/>
    </source>
</evidence>
<keyword evidence="2" id="KW-1185">Reference proteome</keyword>
<gene>
    <name evidence="1" type="ORF">GCM10011322_04520</name>
</gene>